<reference evidence="3" key="1">
    <citation type="submission" date="2025-08" db="UniProtKB">
        <authorList>
            <consortium name="RefSeq"/>
        </authorList>
    </citation>
    <scope>IDENTIFICATION</scope>
</reference>
<feature type="region of interest" description="Disordered" evidence="1">
    <location>
        <begin position="1"/>
        <end position="20"/>
    </location>
</feature>
<organism evidence="2 3">
    <name type="scientific">Aplysia californica</name>
    <name type="common">California sea hare</name>
    <dbReference type="NCBI Taxonomy" id="6500"/>
    <lineage>
        <taxon>Eukaryota</taxon>
        <taxon>Metazoa</taxon>
        <taxon>Spiralia</taxon>
        <taxon>Lophotrochozoa</taxon>
        <taxon>Mollusca</taxon>
        <taxon>Gastropoda</taxon>
        <taxon>Heterobranchia</taxon>
        <taxon>Euthyneura</taxon>
        <taxon>Tectipleura</taxon>
        <taxon>Aplysiida</taxon>
        <taxon>Aplysioidea</taxon>
        <taxon>Aplysiidae</taxon>
        <taxon>Aplysia</taxon>
    </lineage>
</organism>
<gene>
    <name evidence="3" type="primary">LOC101852464</name>
</gene>
<evidence type="ECO:0000256" key="1">
    <source>
        <dbReference type="SAM" id="MobiDB-lite"/>
    </source>
</evidence>
<dbReference type="Gene3D" id="3.10.129.10">
    <property type="entry name" value="Hotdog Thioesterase"/>
    <property type="match status" value="1"/>
</dbReference>
<evidence type="ECO:0000313" key="3">
    <source>
        <dbReference type="RefSeq" id="XP_035824836.1"/>
    </source>
</evidence>
<dbReference type="PANTHER" id="PTHR34487:SF1">
    <property type="entry name" value="ACYL-ACP THIOESTERASE"/>
    <property type="match status" value="1"/>
</dbReference>
<dbReference type="RefSeq" id="XP_035824836.1">
    <property type="nucleotide sequence ID" value="XM_035968943.1"/>
</dbReference>
<proteinExistence type="predicted"/>
<dbReference type="GeneID" id="101852464"/>
<feature type="compositionally biased region" description="Polar residues" evidence="1">
    <location>
        <begin position="1"/>
        <end position="11"/>
    </location>
</feature>
<name>A0ABM1VQZ4_APLCA</name>
<sequence length="347" mass="39633">MASDTPGSHGSQAARDDLLPSRVWVENAGTEAKPQEPADTMSLSAASALFRENFGKLSQQAFTGVCKEFLSPTSYRATIPGGFAYDAFNAKAKLQPHSIMRMLEFARIVSWYDPASERPRTFMDMDKLDSVFFMVSLKVKFSEEVYNPALEKRPAHINSEVTFLGNMSFTSKDHLYVGESGDSHLLEGDAQFVFIDLMSRKPTTPPDWFREKYAREVRSGGEPLIVPTLHVPESVTVLEDTYSIAPSDLDPNMHVNWTNYVRLYMDSLIKWHVRTYGFETNGDPFRRVKTLQQNFRGESRLGDTLNVSFWQNKTNQDKFHFLVRKSSRVINECTMEFYPQEKRSSKL</sequence>
<keyword evidence="2" id="KW-1185">Reference proteome</keyword>
<protein>
    <submittedName>
        <fullName evidence="3">Uncharacterized protein LOC101852464</fullName>
    </submittedName>
</protein>
<dbReference type="PANTHER" id="PTHR34487">
    <property type="entry name" value="ACYL-ACP THIOESTERASE"/>
    <property type="match status" value="1"/>
</dbReference>
<dbReference type="SUPFAM" id="SSF54637">
    <property type="entry name" value="Thioesterase/thiol ester dehydrase-isomerase"/>
    <property type="match status" value="2"/>
</dbReference>
<dbReference type="InterPro" id="IPR029069">
    <property type="entry name" value="HotDog_dom_sf"/>
</dbReference>
<evidence type="ECO:0000313" key="2">
    <source>
        <dbReference type="Proteomes" id="UP000694888"/>
    </source>
</evidence>
<dbReference type="Proteomes" id="UP000694888">
    <property type="component" value="Unplaced"/>
</dbReference>
<accession>A0ABM1VQZ4</accession>